<dbReference type="GeneID" id="42365545"/>
<gene>
    <name evidence="2" type="ORF">LC1Nh_1147</name>
</gene>
<dbReference type="AlphaFoldDB" id="A0A5Q0UHF0"/>
<evidence type="ECO:0000313" key="3">
    <source>
        <dbReference type="Proteomes" id="UP000377803"/>
    </source>
</evidence>
<dbReference type="KEGG" id="ncon:LC1Nh_1147"/>
<proteinExistence type="predicted"/>
<sequence length="140" mass="15803">MSGKNTTTTQSGRVPDEFSDPAESMLEEDGNKKSDLIKAAFRLYSKDSWGREFLDGYISGEFDSLQEYAVGRVEEEYNLGLRDDELEDLYFGIMSIMAGMENKSENQAVRGCQVFALLDDDLAEDAAEYLDKISEKGYFE</sequence>
<evidence type="ECO:0000256" key="1">
    <source>
        <dbReference type="SAM" id="MobiDB-lite"/>
    </source>
</evidence>
<dbReference type="EMBL" id="CP040089">
    <property type="protein sequence ID" value="QGA81014.1"/>
    <property type="molecule type" value="Genomic_DNA"/>
</dbReference>
<dbReference type="Proteomes" id="UP000377803">
    <property type="component" value="Chromosome"/>
</dbReference>
<feature type="compositionally biased region" description="Acidic residues" evidence="1">
    <location>
        <begin position="17"/>
        <end position="28"/>
    </location>
</feature>
<keyword evidence="3" id="KW-1185">Reference proteome</keyword>
<accession>A0A5Q0UHF0</accession>
<organism evidence="2 3">
    <name type="scientific">Candidatus Nanohalobium constans</name>
    <dbReference type="NCBI Taxonomy" id="2565781"/>
    <lineage>
        <taxon>Archaea</taxon>
        <taxon>Candidatus Nanohalarchaeota</taxon>
        <taxon>Candidatus Nanohalobia</taxon>
        <taxon>Candidatus Nanohalobiales</taxon>
        <taxon>Candidatus Nanohalobiaceae</taxon>
        <taxon>Candidatus Nanohalobium</taxon>
    </lineage>
</organism>
<feature type="compositionally biased region" description="Polar residues" evidence="1">
    <location>
        <begin position="1"/>
        <end position="12"/>
    </location>
</feature>
<name>A0A5Q0UHF0_9ARCH</name>
<protein>
    <submittedName>
        <fullName evidence="2">Uncharacterized protein</fullName>
    </submittedName>
</protein>
<evidence type="ECO:0000313" key="2">
    <source>
        <dbReference type="EMBL" id="QGA81014.1"/>
    </source>
</evidence>
<dbReference type="RefSeq" id="WP_153550762.1">
    <property type="nucleotide sequence ID" value="NZ_CP040089.1"/>
</dbReference>
<feature type="region of interest" description="Disordered" evidence="1">
    <location>
        <begin position="1"/>
        <end position="30"/>
    </location>
</feature>
<reference evidence="3" key="1">
    <citation type="submission" date="2019-05" db="EMBL/GenBank/DDBJ databases">
        <title>Candidatus Nanohalobium constans, a novel model system to study the DPANN nano-sized archaea: genomic and physiological characterization of a nanoarchaeon co-cultured with its chitinotrophic host.</title>
        <authorList>
            <person name="La Cono V."/>
            <person name="Arcadi E."/>
            <person name="Crisafi F."/>
            <person name="Denaro R."/>
            <person name="La Spada G."/>
            <person name="Messina E."/>
            <person name="Smedile F."/>
            <person name="Toshchakov S.V."/>
            <person name="Shevchenko M.A."/>
            <person name="Golyshin P.N."/>
            <person name="Golyshina O.V."/>
            <person name="Ferrer M."/>
            <person name="Rohde M."/>
            <person name="Mushegian A."/>
            <person name="Sorokin D.Y."/>
            <person name="Giuliano L."/>
            <person name="Yakimov M.M."/>
        </authorList>
    </citation>
    <scope>NUCLEOTIDE SEQUENCE [LARGE SCALE GENOMIC DNA]</scope>
    <source>
        <strain evidence="3">LC1Nh</strain>
    </source>
</reference>